<feature type="signal peptide" evidence="1">
    <location>
        <begin position="1"/>
        <end position="19"/>
    </location>
</feature>
<reference evidence="2" key="4">
    <citation type="submission" date="2024-09" db="EMBL/GenBank/DDBJ databases">
        <authorList>
            <person name="Sun Q."/>
            <person name="Mori K."/>
        </authorList>
    </citation>
    <scope>NUCLEOTIDE SEQUENCE</scope>
    <source>
        <strain evidence="2">KCTC 62575</strain>
    </source>
</reference>
<proteinExistence type="predicted"/>
<dbReference type="Proteomes" id="UP001595455">
    <property type="component" value="Unassembled WGS sequence"/>
</dbReference>
<sequence>MKRSFLLSLFLLLTGCALGTSKEIKSAEKLLSQFECKNIESTQLAHSPITSYHERALALSREKASAYIDSYKSGDVLFKIPLDHVVQQQYDVYKSACEALGGVQNNESSSMIDPESTPL</sequence>
<keyword evidence="5" id="KW-1185">Reference proteome</keyword>
<dbReference type="EMBL" id="JBHRSF010000014">
    <property type="protein sequence ID" value="MFC2994966.1"/>
    <property type="molecule type" value="Genomic_DNA"/>
</dbReference>
<name>A0A371YRF7_9GAMM</name>
<dbReference type="PROSITE" id="PS51257">
    <property type="entry name" value="PROKAR_LIPOPROTEIN"/>
    <property type="match status" value="1"/>
</dbReference>
<reference evidence="3 4" key="2">
    <citation type="submission" date="2018-08" db="EMBL/GenBank/DDBJ databases">
        <title>The draft genome of Acinetobacter sichuanensis strain WCHAc060041.</title>
        <authorList>
            <person name="Qin J."/>
            <person name="Feng Y."/>
            <person name="Zong Z."/>
        </authorList>
    </citation>
    <scope>NUCLEOTIDE SEQUENCE [LARGE SCALE GENOMIC DNA]</scope>
    <source>
        <strain evidence="3 4">WCHAc060041</strain>
    </source>
</reference>
<dbReference type="EMBL" id="PYIX02000010">
    <property type="protein sequence ID" value="RFC84043.1"/>
    <property type="molecule type" value="Genomic_DNA"/>
</dbReference>
<dbReference type="OrthoDB" id="6704475at2"/>
<feature type="chain" id="PRO_5016621441" description="Lipoprotein" evidence="1">
    <location>
        <begin position="20"/>
        <end position="119"/>
    </location>
</feature>
<comment type="caution">
    <text evidence="3">The sequence shown here is derived from an EMBL/GenBank/DDBJ whole genome shotgun (WGS) entry which is preliminary data.</text>
</comment>
<organism evidence="3 4">
    <name type="scientific">Acinetobacter sichuanensis</name>
    <dbReference type="NCBI Taxonomy" id="2136183"/>
    <lineage>
        <taxon>Bacteria</taxon>
        <taxon>Pseudomonadati</taxon>
        <taxon>Pseudomonadota</taxon>
        <taxon>Gammaproteobacteria</taxon>
        <taxon>Moraxellales</taxon>
        <taxon>Moraxellaceae</taxon>
        <taxon>Acinetobacter</taxon>
    </lineage>
</organism>
<keyword evidence="1" id="KW-0732">Signal</keyword>
<reference evidence="2" key="1">
    <citation type="journal article" date="2014" name="Int. J. Syst. Evol. Microbiol.">
        <title>Complete genome of a new Firmicutes species belonging to the dominant human colonic microbiota ('Ruminococcus bicirculans') reveals two chromosomes and a selective capacity to utilize plant glucans.</title>
        <authorList>
            <consortium name="NISC Comparative Sequencing Program"/>
            <person name="Wegmann U."/>
            <person name="Louis P."/>
            <person name="Goesmann A."/>
            <person name="Henrissat B."/>
            <person name="Duncan S.H."/>
            <person name="Flint H.J."/>
        </authorList>
    </citation>
    <scope>NUCLEOTIDE SEQUENCE</scope>
    <source>
        <strain evidence="2">KCTC 62575</strain>
    </source>
</reference>
<reference evidence="5" key="3">
    <citation type="journal article" date="2019" name="Int. J. Syst. Evol. Microbiol.">
        <title>The Global Catalogue of Microorganisms (GCM) 10K type strain sequencing project: providing services to taxonomists for standard genome sequencing and annotation.</title>
        <authorList>
            <consortium name="The Broad Institute Genomics Platform"/>
            <consortium name="The Broad Institute Genome Sequencing Center for Infectious Disease"/>
            <person name="Wu L."/>
            <person name="Ma J."/>
        </authorList>
    </citation>
    <scope>NUCLEOTIDE SEQUENCE [LARGE SCALE GENOMIC DNA]</scope>
    <source>
        <strain evidence="5">KCTC 62575</strain>
    </source>
</reference>
<protein>
    <recommendedName>
        <fullName evidence="6">Lipoprotein</fullName>
    </recommendedName>
</protein>
<accession>A0A371YRF7</accession>
<evidence type="ECO:0000313" key="4">
    <source>
        <dbReference type="Proteomes" id="UP000240957"/>
    </source>
</evidence>
<gene>
    <name evidence="2" type="ORF">ACFODO_06725</name>
    <name evidence="3" type="ORF">C9E89_008600</name>
</gene>
<evidence type="ECO:0008006" key="6">
    <source>
        <dbReference type="Google" id="ProtNLM"/>
    </source>
</evidence>
<dbReference type="RefSeq" id="WP_107007837.1">
    <property type="nucleotide sequence ID" value="NZ_JAVIDQ010000002.1"/>
</dbReference>
<evidence type="ECO:0000313" key="5">
    <source>
        <dbReference type="Proteomes" id="UP001595455"/>
    </source>
</evidence>
<dbReference type="AlphaFoldDB" id="A0A371YRF7"/>
<evidence type="ECO:0000313" key="2">
    <source>
        <dbReference type="EMBL" id="MFC2994966.1"/>
    </source>
</evidence>
<dbReference type="Proteomes" id="UP000240957">
    <property type="component" value="Unassembled WGS sequence"/>
</dbReference>
<evidence type="ECO:0000313" key="3">
    <source>
        <dbReference type="EMBL" id="RFC84043.1"/>
    </source>
</evidence>
<evidence type="ECO:0000256" key="1">
    <source>
        <dbReference type="SAM" id="SignalP"/>
    </source>
</evidence>